<organism evidence="2 3">
    <name type="scientific">Hymenoscyphus albidus</name>
    <dbReference type="NCBI Taxonomy" id="595503"/>
    <lineage>
        <taxon>Eukaryota</taxon>
        <taxon>Fungi</taxon>
        <taxon>Dikarya</taxon>
        <taxon>Ascomycota</taxon>
        <taxon>Pezizomycotina</taxon>
        <taxon>Leotiomycetes</taxon>
        <taxon>Helotiales</taxon>
        <taxon>Helotiaceae</taxon>
        <taxon>Hymenoscyphus</taxon>
    </lineage>
</organism>
<sequence>MTSHDNNQKRTNPPGNDAEDKSEDDYELIDTKGGRYRARVKKYNNPANFPTASTYQLDEEVYLQAAGQQAPAGPYIIIAVLGNEMYTIKLKDTGVEHPSSVSSNSLLVKS</sequence>
<evidence type="ECO:0000313" key="2">
    <source>
        <dbReference type="EMBL" id="CAG8976206.1"/>
    </source>
</evidence>
<proteinExistence type="predicted"/>
<protein>
    <submittedName>
        <fullName evidence="2">Uncharacterized protein</fullName>
    </submittedName>
</protein>
<reference evidence="2" key="1">
    <citation type="submission" date="2021-07" db="EMBL/GenBank/DDBJ databases">
        <authorList>
            <person name="Durling M."/>
        </authorList>
    </citation>
    <scope>NUCLEOTIDE SEQUENCE</scope>
</reference>
<name>A0A9N9LRG4_9HELO</name>
<accession>A0A9N9LRG4</accession>
<dbReference type="OrthoDB" id="4759798at2759"/>
<dbReference type="Proteomes" id="UP000701801">
    <property type="component" value="Unassembled WGS sequence"/>
</dbReference>
<comment type="caution">
    <text evidence="2">The sequence shown here is derived from an EMBL/GenBank/DDBJ whole genome shotgun (WGS) entry which is preliminary data.</text>
</comment>
<keyword evidence="3" id="KW-1185">Reference proteome</keyword>
<feature type="region of interest" description="Disordered" evidence="1">
    <location>
        <begin position="1"/>
        <end position="25"/>
    </location>
</feature>
<evidence type="ECO:0000256" key="1">
    <source>
        <dbReference type="SAM" id="MobiDB-lite"/>
    </source>
</evidence>
<feature type="compositionally biased region" description="Polar residues" evidence="1">
    <location>
        <begin position="1"/>
        <end position="14"/>
    </location>
</feature>
<gene>
    <name evidence="2" type="ORF">HYALB_00011137</name>
</gene>
<dbReference type="AlphaFoldDB" id="A0A9N9LRG4"/>
<dbReference type="EMBL" id="CAJVRM010000166">
    <property type="protein sequence ID" value="CAG8976206.1"/>
    <property type="molecule type" value="Genomic_DNA"/>
</dbReference>
<evidence type="ECO:0000313" key="3">
    <source>
        <dbReference type="Proteomes" id="UP000701801"/>
    </source>
</evidence>